<accession>A0ABU2LRC8</accession>
<evidence type="ECO:0000259" key="1">
    <source>
        <dbReference type="Pfam" id="PF07883"/>
    </source>
</evidence>
<gene>
    <name evidence="2" type="ORF">RNC47_17500</name>
</gene>
<dbReference type="RefSeq" id="WP_311599854.1">
    <property type="nucleotide sequence ID" value="NZ_JAVREM010000021.1"/>
</dbReference>
<proteinExistence type="predicted"/>
<evidence type="ECO:0000313" key="3">
    <source>
        <dbReference type="Proteomes" id="UP001183420"/>
    </source>
</evidence>
<feature type="domain" description="Cupin type-2" evidence="1">
    <location>
        <begin position="36"/>
        <end position="105"/>
    </location>
</feature>
<dbReference type="Gene3D" id="2.60.120.10">
    <property type="entry name" value="Jelly Rolls"/>
    <property type="match status" value="1"/>
</dbReference>
<dbReference type="EMBL" id="JAVREM010000021">
    <property type="protein sequence ID" value="MDT0320132.1"/>
    <property type="molecule type" value="Genomic_DNA"/>
</dbReference>
<organism evidence="2 3">
    <name type="scientific">Streptomyces millisiae</name>
    <dbReference type="NCBI Taxonomy" id="3075542"/>
    <lineage>
        <taxon>Bacteria</taxon>
        <taxon>Bacillati</taxon>
        <taxon>Actinomycetota</taxon>
        <taxon>Actinomycetes</taxon>
        <taxon>Kitasatosporales</taxon>
        <taxon>Streptomycetaceae</taxon>
        <taxon>Streptomyces</taxon>
    </lineage>
</organism>
<dbReference type="Pfam" id="PF07883">
    <property type="entry name" value="Cupin_2"/>
    <property type="match status" value="1"/>
</dbReference>
<sequence>MRVHTPTEHDTVATPNAEMTSLATPRRGSRELSAWRVRMAPGARGPWHSVDREQVWLPLTGTLAVTSGDGTAEPWHVGPGQAAVLPAGEPRQVSTAGGEAVEALVCMTAGGRATVTETGEIRTIPWAE</sequence>
<dbReference type="Proteomes" id="UP001183420">
    <property type="component" value="Unassembled WGS sequence"/>
</dbReference>
<dbReference type="InterPro" id="IPR013096">
    <property type="entry name" value="Cupin_2"/>
</dbReference>
<evidence type="ECO:0000313" key="2">
    <source>
        <dbReference type="EMBL" id="MDT0320132.1"/>
    </source>
</evidence>
<name>A0ABU2LRC8_9ACTN</name>
<keyword evidence="3" id="KW-1185">Reference proteome</keyword>
<protein>
    <submittedName>
        <fullName evidence="2">Cupin domain-containing protein</fullName>
    </submittedName>
</protein>
<dbReference type="InterPro" id="IPR014710">
    <property type="entry name" value="RmlC-like_jellyroll"/>
</dbReference>
<dbReference type="InterPro" id="IPR011051">
    <property type="entry name" value="RmlC_Cupin_sf"/>
</dbReference>
<reference evidence="3" key="1">
    <citation type="submission" date="2023-07" db="EMBL/GenBank/DDBJ databases">
        <title>30 novel species of actinomycetes from the DSMZ collection.</title>
        <authorList>
            <person name="Nouioui I."/>
        </authorList>
    </citation>
    <scope>NUCLEOTIDE SEQUENCE [LARGE SCALE GENOMIC DNA]</scope>
    <source>
        <strain evidence="3">DSM 44918</strain>
    </source>
</reference>
<dbReference type="SUPFAM" id="SSF51182">
    <property type="entry name" value="RmlC-like cupins"/>
    <property type="match status" value="1"/>
</dbReference>
<comment type="caution">
    <text evidence="2">The sequence shown here is derived from an EMBL/GenBank/DDBJ whole genome shotgun (WGS) entry which is preliminary data.</text>
</comment>